<evidence type="ECO:0000313" key="9">
    <source>
        <dbReference type="Proteomes" id="UP000004931"/>
    </source>
</evidence>
<dbReference type="Gene3D" id="1.20.1250.20">
    <property type="entry name" value="MFS general substrate transporter like domains"/>
    <property type="match status" value="2"/>
</dbReference>
<feature type="transmembrane region" description="Helical" evidence="6">
    <location>
        <begin position="21"/>
        <end position="46"/>
    </location>
</feature>
<feature type="transmembrane region" description="Helical" evidence="6">
    <location>
        <begin position="313"/>
        <end position="332"/>
    </location>
</feature>
<dbReference type="InterPro" id="IPR020846">
    <property type="entry name" value="MFS_dom"/>
</dbReference>
<feature type="transmembrane region" description="Helical" evidence="6">
    <location>
        <begin position="58"/>
        <end position="75"/>
    </location>
</feature>
<dbReference type="STRING" id="247633.GP2143_13946"/>
<evidence type="ECO:0000256" key="5">
    <source>
        <dbReference type="ARBA" id="ARBA00038514"/>
    </source>
</evidence>
<feature type="transmembrane region" description="Helical" evidence="6">
    <location>
        <begin position="239"/>
        <end position="260"/>
    </location>
</feature>
<feature type="transmembrane region" description="Helical" evidence="6">
    <location>
        <begin position="87"/>
        <end position="106"/>
    </location>
</feature>
<feature type="domain" description="Major facilitator superfamily (MFS) profile" evidence="7">
    <location>
        <begin position="21"/>
        <end position="426"/>
    </location>
</feature>
<feature type="transmembrane region" description="Helical" evidence="6">
    <location>
        <begin position="112"/>
        <end position="135"/>
    </location>
</feature>
<dbReference type="Pfam" id="PF07690">
    <property type="entry name" value="MFS_1"/>
    <property type="match status" value="1"/>
</dbReference>
<feature type="transmembrane region" description="Helical" evidence="6">
    <location>
        <begin position="338"/>
        <end position="359"/>
    </location>
</feature>
<dbReference type="InterPro" id="IPR044777">
    <property type="entry name" value="SLC17A9-like"/>
</dbReference>
<evidence type="ECO:0000256" key="2">
    <source>
        <dbReference type="ARBA" id="ARBA00022692"/>
    </source>
</evidence>
<name>A0Y8A9_9GAMM</name>
<feature type="transmembrane region" description="Helical" evidence="6">
    <location>
        <begin position="177"/>
        <end position="193"/>
    </location>
</feature>
<accession>A0Y8A9</accession>
<feature type="transmembrane region" description="Helical" evidence="6">
    <location>
        <begin position="147"/>
        <end position="171"/>
    </location>
</feature>
<dbReference type="InterPro" id="IPR011701">
    <property type="entry name" value="MFS"/>
</dbReference>
<proteinExistence type="inferred from homology"/>
<protein>
    <submittedName>
        <fullName evidence="8">Probable transport transmembrane protein</fullName>
    </submittedName>
</protein>
<evidence type="ECO:0000256" key="3">
    <source>
        <dbReference type="ARBA" id="ARBA00022989"/>
    </source>
</evidence>
<evidence type="ECO:0000256" key="1">
    <source>
        <dbReference type="ARBA" id="ARBA00004141"/>
    </source>
</evidence>
<dbReference type="AlphaFoldDB" id="A0Y8A9"/>
<dbReference type="FunFam" id="1.20.1250.20:FF:000532">
    <property type="entry name" value="SLC (SoLute Carrier) homolog"/>
    <property type="match status" value="1"/>
</dbReference>
<dbReference type="InterPro" id="IPR050382">
    <property type="entry name" value="MFS_Na/Anion_cotransporter"/>
</dbReference>
<keyword evidence="9" id="KW-1185">Reference proteome</keyword>
<comment type="similarity">
    <text evidence="5">Belongs to the major facilitator superfamily. Phthalate permease family.</text>
</comment>
<keyword evidence="3 6" id="KW-1133">Transmembrane helix</keyword>
<dbReference type="PANTHER" id="PTHR11662">
    <property type="entry name" value="SOLUTE CARRIER FAMILY 17"/>
    <property type="match status" value="1"/>
</dbReference>
<evidence type="ECO:0000256" key="4">
    <source>
        <dbReference type="ARBA" id="ARBA00023136"/>
    </source>
</evidence>
<feature type="transmembrane region" description="Helical" evidence="6">
    <location>
        <begin position="402"/>
        <end position="421"/>
    </location>
</feature>
<dbReference type="eggNOG" id="COG2271">
    <property type="taxonomic scope" value="Bacteria"/>
</dbReference>
<evidence type="ECO:0000313" key="8">
    <source>
        <dbReference type="EMBL" id="EAW32363.1"/>
    </source>
</evidence>
<sequence length="429" mass="46682">MPGSTNQVDTGNSAIPERFKVIGLTILAVFICYIDRVVISLTIIPMGAELGWSQTEKGIILGSFYAAYMLTQIYGGALSDRIGGKTVLGIGLIVWSIFTIVTPYAAAAGFFILILARLGMGLGEGVTFPAWHSLYARWVPIGERSRAVAATNSAIPIGTVFGLLVTPVIIINLGWQWAFYLYGGIGFVWYYFWKKYVTSSPKDSENISKEELDFIVANAPASESGETLPVKKWIRNKPLWAIIVAHFCNNYSLFVFLSWLPTFINEKLGIQLAAIGFIAMIPQLVSFAAGNFGGYFADRFAKRGMKLITIRRLFNSIGFGGLAFCLCLVPEFNSTFAVIGLLCVGNVFGGFIAGGFIINHADIGPKYTGRLMGITNTFAAIPGLVGGILTGVILDVTNSWDMVFYVTAGVTFFGGLFYLLFASTEKQFD</sequence>
<keyword evidence="4 6" id="KW-0472">Membrane</keyword>
<feature type="transmembrane region" description="Helical" evidence="6">
    <location>
        <begin position="272"/>
        <end position="292"/>
    </location>
</feature>
<evidence type="ECO:0000259" key="7">
    <source>
        <dbReference type="PROSITE" id="PS50850"/>
    </source>
</evidence>
<dbReference type="Proteomes" id="UP000004931">
    <property type="component" value="Unassembled WGS sequence"/>
</dbReference>
<evidence type="ECO:0000256" key="6">
    <source>
        <dbReference type="SAM" id="Phobius"/>
    </source>
</evidence>
<dbReference type="GO" id="GO:0015291">
    <property type="term" value="F:secondary active transmembrane transporter activity"/>
    <property type="evidence" value="ECO:0007669"/>
    <property type="project" value="UniProtKB-ARBA"/>
</dbReference>
<dbReference type="CDD" id="cd17380">
    <property type="entry name" value="MFS_SLC17A9_like"/>
    <property type="match status" value="1"/>
</dbReference>
<dbReference type="InterPro" id="IPR036259">
    <property type="entry name" value="MFS_trans_sf"/>
</dbReference>
<comment type="subcellular location">
    <subcellularLocation>
        <location evidence="1">Membrane</location>
        <topology evidence="1">Multi-pass membrane protein</topology>
    </subcellularLocation>
</comment>
<organism evidence="8 9">
    <name type="scientific">marine gamma proteobacterium HTCC2143</name>
    <dbReference type="NCBI Taxonomy" id="247633"/>
    <lineage>
        <taxon>Bacteria</taxon>
        <taxon>Pseudomonadati</taxon>
        <taxon>Pseudomonadota</taxon>
        <taxon>Gammaproteobacteria</taxon>
        <taxon>Cellvibrionales</taxon>
        <taxon>Spongiibacteraceae</taxon>
        <taxon>BD1-7 clade</taxon>
    </lineage>
</organism>
<gene>
    <name evidence="8" type="ORF">GP2143_13946</name>
</gene>
<dbReference type="EMBL" id="AAVT01000001">
    <property type="protein sequence ID" value="EAW32363.1"/>
    <property type="molecule type" value="Genomic_DNA"/>
</dbReference>
<dbReference type="SUPFAM" id="SSF103473">
    <property type="entry name" value="MFS general substrate transporter"/>
    <property type="match status" value="1"/>
</dbReference>
<dbReference type="OrthoDB" id="9771451at2"/>
<comment type="caution">
    <text evidence="8">The sequence shown here is derived from an EMBL/GenBank/DDBJ whole genome shotgun (WGS) entry which is preliminary data.</text>
</comment>
<feature type="transmembrane region" description="Helical" evidence="6">
    <location>
        <begin position="371"/>
        <end position="396"/>
    </location>
</feature>
<dbReference type="GO" id="GO:0016020">
    <property type="term" value="C:membrane"/>
    <property type="evidence" value="ECO:0007669"/>
    <property type="project" value="UniProtKB-SubCell"/>
</dbReference>
<dbReference type="PROSITE" id="PS50850">
    <property type="entry name" value="MFS"/>
    <property type="match status" value="1"/>
</dbReference>
<keyword evidence="2 6" id="KW-0812">Transmembrane</keyword>
<reference evidence="8 9" key="1">
    <citation type="journal article" date="2010" name="J. Bacteriol.">
        <title>Genome sequence of the oligotrophic marine Gammaproteobacterium HTCC2143, isolated from the Oregon Coast.</title>
        <authorList>
            <person name="Oh H.M."/>
            <person name="Kang I."/>
            <person name="Ferriera S."/>
            <person name="Giovannoni S.J."/>
            <person name="Cho J.C."/>
        </authorList>
    </citation>
    <scope>NUCLEOTIDE SEQUENCE [LARGE SCALE GENOMIC DNA]</scope>
    <source>
        <strain evidence="8 9">HTCC2143</strain>
    </source>
</reference>
<dbReference type="PANTHER" id="PTHR11662:SF399">
    <property type="entry name" value="FI19708P1-RELATED"/>
    <property type="match status" value="1"/>
</dbReference>